<feature type="region of interest" description="Disordered" evidence="6">
    <location>
        <begin position="282"/>
        <end position="354"/>
    </location>
</feature>
<evidence type="ECO:0000313" key="9">
    <source>
        <dbReference type="Proteomes" id="UP000297549"/>
    </source>
</evidence>
<dbReference type="PROSITE" id="PS50901">
    <property type="entry name" value="FTSK"/>
    <property type="match status" value="1"/>
</dbReference>
<dbReference type="Pfam" id="PF17854">
    <property type="entry name" value="FtsK_alpha"/>
    <property type="match status" value="1"/>
</dbReference>
<protein>
    <submittedName>
        <fullName evidence="8">DNA translocase FtsK</fullName>
    </submittedName>
</protein>
<comment type="similarity">
    <text evidence="1">Belongs to the FtsK/SpoIIIE/SftA family.</text>
</comment>
<dbReference type="EMBL" id="SRLC01000001">
    <property type="protein sequence ID" value="TGE25964.1"/>
    <property type="molecule type" value="Genomic_DNA"/>
</dbReference>
<dbReference type="InterPro" id="IPR002543">
    <property type="entry name" value="FtsK_dom"/>
</dbReference>
<evidence type="ECO:0000256" key="5">
    <source>
        <dbReference type="PROSITE-ProRule" id="PRU00289"/>
    </source>
</evidence>
<keyword evidence="2 5" id="KW-0547">Nucleotide-binding</keyword>
<feature type="compositionally biased region" description="Acidic residues" evidence="6">
    <location>
        <begin position="322"/>
        <end position="331"/>
    </location>
</feature>
<dbReference type="GO" id="GO:0003677">
    <property type="term" value="F:DNA binding"/>
    <property type="evidence" value="ECO:0007669"/>
    <property type="project" value="UniProtKB-KW"/>
</dbReference>
<dbReference type="InterPro" id="IPR027417">
    <property type="entry name" value="P-loop_NTPase"/>
</dbReference>
<accession>A0A4Z0Q8G1</accession>
<dbReference type="OrthoDB" id="9807790at2"/>
<evidence type="ECO:0000256" key="3">
    <source>
        <dbReference type="ARBA" id="ARBA00022840"/>
    </source>
</evidence>
<dbReference type="PANTHER" id="PTHR22683">
    <property type="entry name" value="SPORULATION PROTEIN RELATED"/>
    <property type="match status" value="1"/>
</dbReference>
<reference evidence="8 9" key="1">
    <citation type="submission" date="2019-04" db="EMBL/GenBank/DDBJ databases">
        <authorList>
            <person name="Feng G."/>
            <person name="Zhang J."/>
            <person name="Zhu H."/>
        </authorList>
    </citation>
    <scope>NUCLEOTIDE SEQUENCE [LARGE SCALE GENOMIC DNA]</scope>
    <source>
        <strain evidence="8 9">JCM 31653</strain>
    </source>
</reference>
<evidence type="ECO:0000256" key="2">
    <source>
        <dbReference type="ARBA" id="ARBA00022741"/>
    </source>
</evidence>
<dbReference type="Gene3D" id="3.30.980.40">
    <property type="match status" value="1"/>
</dbReference>
<evidence type="ECO:0000256" key="4">
    <source>
        <dbReference type="ARBA" id="ARBA00023125"/>
    </source>
</evidence>
<dbReference type="Proteomes" id="UP000297549">
    <property type="component" value="Unassembled WGS sequence"/>
</dbReference>
<sequence length="1606" mass="173475">MSIATLFDEALLATLDAEFAATHPGVVLAGMPTELTGWLPRLLATLADDDRYYVSVAGADAATKATLPQPNGLRFDLGATHAVAVRNALDLPPTARRVVVMLRPEARLQSLRQRNYVTISPANVVRQLALRQAATGIPAPQQHMWQSLAEGHPPVALLAFLNFYQAVTRPNDPPNPRAELHRLDLLPDPSLFDHPATARSIRTRLAENADLTQRLLLGDPADEETAYKQYRAATTLDTALAERLRAAAATFRAMDPAAPLPPQLQTLDVALVRQLLGGPLPKAAPAGAPPASPTVPLVPDPDPLDPADDDNQAGEGERPDYGEEAADDSDDFTNPTDTFGPVPTGGRSGDASGNRLGTSFKKKYTAGLDNALVHLAAGDVPGVTSTWQHTAGKLLAQLRKRLDKTPDESKPLEADRVQVLHRTNALALALTNGLLGAERLGGVLALPHIPNVEEALASLPADQLPPAAPALDAPWLAELRRYLRTADGLVPGLTSETALHTYLAAREALLPHAALLTSAPLSAVLLDEELREAIGQAIVAYNQLLGTVARHYADLQRHNSAGQRIAGLLLCLDVVEVRAGTAHRAALLTPLHPLVLWKYLELLPSLLAGPEQARELLEVLGQYGLLREPLRALVLPAEANFPTVALAQAGHLGASWPVYRPTGLVRVTVEEKLLVEAARKLAVLYPPVRRCLRLFVYHPDNLESVAEALEQLRLRHKEDGVQFERFQLLIGHLPGRPVPLAPLDGLLDNGLLTLETRPVERTDEVSEWLRDQPVHLLVLAGQRHLHPLPIGREATHLHPLSLPQVLEYDQFNPRSPLVLRPRGQQPDPAQSALAQPFASFHTLAAEVAGQPGREWSGTLTKPAPDGTQPALLPLTVLLLLSAELPTPTEPDRVLVLARQGGLSGDTVLTRWNKRYVAGVRAAVLSELNYQFNDQGATKLLRRLEATGHTNLLRAISGSSKAKQGFLPTELSGQLGQAVALRWYEDEAANPFHLTISCDSVLASHWLAQRETGLRPDLLGLRRLPNGQLSLDVIEVKSHEIVGDLDAPGQPGPQLRAAARALLPIITQTGGNLLTDCRRELLREQIFHEGQLSLPPGVQPAEWAAWVTQISTALDGQAPPEINLLLIEIIKGKNFDQTESPVPGNPNGPTIAEQASIRRIKLGEKNIQAYLNDVPPAGPPPAASPGTPLDTVPPAPASGPVFPPAPVATRPEPAPQPVADSSGAPVIDSLPLAQVLPPVPASPAPLTIPPPARPAALARMAGDLYATLQDFNITPARPIDPNKADVGPSLIRFKVELARGQRGGAVQSLASDIQRGMQLHYLPRIENLAGTGFLSVEIPRPDPQPVPLLPVLAREAAQPIHPAGSFPAGLSPDGTERWLTIADLPHMLVGGTTNSGKSMFLNSLIVSLSKLQPATRLKLVLVDPKGAEFSFFEQLPHLLTEIIHEPGPAIQALSSLMNEEYIRRRDLLRQYQCLNIRDYHKVQPSESMPLIVVIIDELETFLEAMNKGDRAIFENLLGSIARLTRYVGIHLVVATQRPDKKVIYGNLKNNLDCRVAFRLASNVDSRVILKEGGAEDLMGAGDMLLQVGGRIQRLQGFYLPTEDLRLL</sequence>
<dbReference type="SUPFAM" id="SSF52540">
    <property type="entry name" value="P-loop containing nucleoside triphosphate hydrolases"/>
    <property type="match status" value="1"/>
</dbReference>
<feature type="domain" description="FtsK" evidence="7">
    <location>
        <begin position="1373"/>
        <end position="1565"/>
    </location>
</feature>
<proteinExistence type="inferred from homology"/>
<dbReference type="InterPro" id="IPR003593">
    <property type="entry name" value="AAA+_ATPase"/>
</dbReference>
<feature type="compositionally biased region" description="Acidic residues" evidence="6">
    <location>
        <begin position="302"/>
        <end position="312"/>
    </location>
</feature>
<evidence type="ECO:0000256" key="1">
    <source>
        <dbReference type="ARBA" id="ARBA00006474"/>
    </source>
</evidence>
<dbReference type="RefSeq" id="WP_135463543.1">
    <property type="nucleotide sequence ID" value="NZ_SRLC01000001.1"/>
</dbReference>
<feature type="compositionally biased region" description="Pro residues" evidence="6">
    <location>
        <begin position="287"/>
        <end position="301"/>
    </location>
</feature>
<dbReference type="Pfam" id="PF01580">
    <property type="entry name" value="FtsK_SpoIIIE"/>
    <property type="match status" value="1"/>
</dbReference>
<dbReference type="InterPro" id="IPR041027">
    <property type="entry name" value="FtsK_alpha"/>
</dbReference>
<dbReference type="InterPro" id="IPR050206">
    <property type="entry name" value="FtsK/SpoIIIE/SftA"/>
</dbReference>
<feature type="compositionally biased region" description="Pro residues" evidence="6">
    <location>
        <begin position="1190"/>
        <end position="1215"/>
    </location>
</feature>
<keyword evidence="3 5" id="KW-0067">ATP-binding</keyword>
<gene>
    <name evidence="8" type="ORF">E5K00_12460</name>
</gene>
<feature type="region of interest" description="Disordered" evidence="6">
    <location>
        <begin position="1170"/>
        <end position="1224"/>
    </location>
</feature>
<comment type="caution">
    <text evidence="8">The sequence shown here is derived from an EMBL/GenBank/DDBJ whole genome shotgun (WGS) entry which is preliminary data.</text>
</comment>
<dbReference type="Gene3D" id="3.40.50.300">
    <property type="entry name" value="P-loop containing nucleotide triphosphate hydrolases"/>
    <property type="match status" value="1"/>
</dbReference>
<evidence type="ECO:0000256" key="6">
    <source>
        <dbReference type="SAM" id="MobiDB-lite"/>
    </source>
</evidence>
<keyword evidence="4" id="KW-0238">DNA-binding</keyword>
<keyword evidence="9" id="KW-1185">Reference proteome</keyword>
<feature type="binding site" evidence="5">
    <location>
        <begin position="1390"/>
        <end position="1397"/>
    </location>
    <ligand>
        <name>ATP</name>
        <dbReference type="ChEBI" id="CHEBI:30616"/>
    </ligand>
</feature>
<dbReference type="GO" id="GO:0005524">
    <property type="term" value="F:ATP binding"/>
    <property type="evidence" value="ECO:0007669"/>
    <property type="project" value="UniProtKB-UniRule"/>
</dbReference>
<evidence type="ECO:0000259" key="7">
    <source>
        <dbReference type="PROSITE" id="PS50901"/>
    </source>
</evidence>
<evidence type="ECO:0000313" key="8">
    <source>
        <dbReference type="EMBL" id="TGE25964.1"/>
    </source>
</evidence>
<dbReference type="SMART" id="SM00382">
    <property type="entry name" value="AAA"/>
    <property type="match status" value="1"/>
</dbReference>
<dbReference type="PANTHER" id="PTHR22683:SF41">
    <property type="entry name" value="DNA TRANSLOCASE FTSK"/>
    <property type="match status" value="1"/>
</dbReference>
<organism evidence="8 9">
    <name type="scientific">Hymenobacter aquaticus</name>
    <dbReference type="NCBI Taxonomy" id="1867101"/>
    <lineage>
        <taxon>Bacteria</taxon>
        <taxon>Pseudomonadati</taxon>
        <taxon>Bacteroidota</taxon>
        <taxon>Cytophagia</taxon>
        <taxon>Cytophagales</taxon>
        <taxon>Hymenobacteraceae</taxon>
        <taxon>Hymenobacter</taxon>
    </lineage>
</organism>
<name>A0A4Z0Q8G1_9BACT</name>